<feature type="region of interest" description="Disordered" evidence="2">
    <location>
        <begin position="345"/>
        <end position="380"/>
    </location>
</feature>
<reference evidence="3 4" key="1">
    <citation type="journal article" date="2020" name="Mol. Plant">
        <title>The Chromosome-Based Rubber Tree Genome Provides New Insights into Spurge Genome Evolution and Rubber Biosynthesis.</title>
        <authorList>
            <person name="Liu J."/>
            <person name="Shi C."/>
            <person name="Shi C.C."/>
            <person name="Li W."/>
            <person name="Zhang Q.J."/>
            <person name="Zhang Y."/>
            <person name="Li K."/>
            <person name="Lu H.F."/>
            <person name="Shi C."/>
            <person name="Zhu S.T."/>
            <person name="Xiao Z.Y."/>
            <person name="Nan H."/>
            <person name="Yue Y."/>
            <person name="Zhu X.G."/>
            <person name="Wu Y."/>
            <person name="Hong X.N."/>
            <person name="Fan G.Y."/>
            <person name="Tong Y."/>
            <person name="Zhang D."/>
            <person name="Mao C.L."/>
            <person name="Liu Y.L."/>
            <person name="Hao S.J."/>
            <person name="Liu W.Q."/>
            <person name="Lv M.Q."/>
            <person name="Zhang H.B."/>
            <person name="Liu Y."/>
            <person name="Hu-Tang G.R."/>
            <person name="Wang J.P."/>
            <person name="Wang J.H."/>
            <person name="Sun Y.H."/>
            <person name="Ni S.B."/>
            <person name="Chen W.B."/>
            <person name="Zhang X.C."/>
            <person name="Jiao Y.N."/>
            <person name="Eichler E.E."/>
            <person name="Li G.H."/>
            <person name="Liu X."/>
            <person name="Gao L.Z."/>
        </authorList>
    </citation>
    <scope>NUCLEOTIDE SEQUENCE [LARGE SCALE GENOMIC DNA]</scope>
    <source>
        <strain evidence="4">cv. GT1</strain>
        <tissue evidence="3">Leaf</tissue>
    </source>
</reference>
<dbReference type="PANTHER" id="PTHR31434">
    <property type="entry name" value="S PHASE CYCLIN A-ASSOCIATED PROTEIN IN THE ENDOPLASMIC RETICULUM"/>
    <property type="match status" value="1"/>
</dbReference>
<dbReference type="EMBL" id="JAAGAX010000006">
    <property type="protein sequence ID" value="KAF2311241.1"/>
    <property type="molecule type" value="Genomic_DNA"/>
</dbReference>
<dbReference type="Proteomes" id="UP000467840">
    <property type="component" value="Chromosome 14"/>
</dbReference>
<feature type="compositionally biased region" description="Basic and acidic residues" evidence="2">
    <location>
        <begin position="363"/>
        <end position="373"/>
    </location>
</feature>
<sequence length="698" mass="78672">MHSKQSKPTENYLSYTFQSGEAWIVLKLQVPVVLPEVNNSEVSDISVKCRNLAVVAQDSGSILTGKCEPEISGHAGIMVKLQLPVASVVNESNPSELPVANGNSGAVAIHLGGELLPPVKSDPEISRDSEIVVKLQLPAISEVNESLISEVHDINGNSNPAVAAQDCESLASEKCGPELLGESRVTVSVEDCGINNEMLKAQIMSPLKKVTQEFENVKKSSSQSFDGIPVPLKSDHRRPHALSWEVRRMTSSPHREEILSSSLEAFKKIQKERANMLAANNGKNLVLECSNRQHVSDGNVRKSDKVNFVQNGHDHPHNSSSSYGIPRLPLRDTAAASVAGKCKRENTIEKNLKSTDPPWKHIAPSEKDKEKRNSSSWKSMDAWKEKRNWEDILSSPFRVSSLLSHSPEKKKKKTALDLKKEAEEKHARAMRIRSELENERVQKLQRASEKTNRVKEWQAVHTMKLREGIYAHHQRSESRHEAFLAQVVRRAGDERSKVKEVRFITYLNEENKKLMLHQKLHDSELRRAEKLQGIKTKKKDMARKEAVLERRKLIEAEKLQRVAETQREKEEAQVRREEECKSSSAALEARAVEQLRRREERANAQQEEAELLAQKLAERLSEREHRCKFYLEQIWERAYMDFRDQSPPLLCRSMNKEGQGRSTPTNSGEVYQENSVAGAGGSTSTLATGNVTLQHSLK</sequence>
<proteinExistence type="predicted"/>
<name>A0A6A6MBV5_HEVBR</name>
<evidence type="ECO:0000313" key="4">
    <source>
        <dbReference type="Proteomes" id="UP000467840"/>
    </source>
</evidence>
<dbReference type="PANTHER" id="PTHR31434:SF2">
    <property type="entry name" value="S PHASE CYCLIN A-ASSOCIATED PROTEIN IN THE ENDOPLASMIC RETICULUM"/>
    <property type="match status" value="1"/>
</dbReference>
<keyword evidence="1" id="KW-0175">Coiled coil</keyword>
<organism evidence="3 4">
    <name type="scientific">Hevea brasiliensis</name>
    <name type="common">Para rubber tree</name>
    <name type="synonym">Siphonia brasiliensis</name>
    <dbReference type="NCBI Taxonomy" id="3981"/>
    <lineage>
        <taxon>Eukaryota</taxon>
        <taxon>Viridiplantae</taxon>
        <taxon>Streptophyta</taxon>
        <taxon>Embryophyta</taxon>
        <taxon>Tracheophyta</taxon>
        <taxon>Spermatophyta</taxon>
        <taxon>Magnoliopsida</taxon>
        <taxon>eudicotyledons</taxon>
        <taxon>Gunneridae</taxon>
        <taxon>Pentapetalae</taxon>
        <taxon>rosids</taxon>
        <taxon>fabids</taxon>
        <taxon>Malpighiales</taxon>
        <taxon>Euphorbiaceae</taxon>
        <taxon>Crotonoideae</taxon>
        <taxon>Micrandreae</taxon>
        <taxon>Hevea</taxon>
    </lineage>
</organism>
<comment type="caution">
    <text evidence="3">The sequence shown here is derived from an EMBL/GenBank/DDBJ whole genome shotgun (WGS) entry which is preliminary data.</text>
</comment>
<feature type="coiled-coil region" evidence="1">
    <location>
        <begin position="553"/>
        <end position="619"/>
    </location>
</feature>
<feature type="region of interest" description="Disordered" evidence="2">
    <location>
        <begin position="652"/>
        <end position="698"/>
    </location>
</feature>
<evidence type="ECO:0000313" key="3">
    <source>
        <dbReference type="EMBL" id="KAF2311241.1"/>
    </source>
</evidence>
<evidence type="ECO:0000256" key="1">
    <source>
        <dbReference type="SAM" id="Coils"/>
    </source>
</evidence>
<evidence type="ECO:0000256" key="2">
    <source>
        <dbReference type="SAM" id="MobiDB-lite"/>
    </source>
</evidence>
<accession>A0A6A6MBV5</accession>
<protein>
    <submittedName>
        <fullName evidence="3">Uncharacterized protein</fullName>
    </submittedName>
</protein>
<gene>
    <name evidence="3" type="ORF">GH714_021134</name>
</gene>
<keyword evidence="4" id="KW-1185">Reference proteome</keyword>
<feature type="compositionally biased region" description="Polar residues" evidence="2">
    <location>
        <begin position="660"/>
        <end position="674"/>
    </location>
</feature>
<dbReference type="AlphaFoldDB" id="A0A6A6MBV5"/>
<feature type="region of interest" description="Disordered" evidence="2">
    <location>
        <begin position="402"/>
        <end position="422"/>
    </location>
</feature>